<protein>
    <submittedName>
        <fullName evidence="1">Uncharacterized protein</fullName>
    </submittedName>
</protein>
<name>A0A9X2LD83_9PROT</name>
<evidence type="ECO:0000313" key="2">
    <source>
        <dbReference type="Proteomes" id="UP001142610"/>
    </source>
</evidence>
<keyword evidence="2" id="KW-1185">Reference proteome</keyword>
<accession>A0A9X2LD83</accession>
<sequence>MSVWLVSEGHPAGAIEPYLKLASEQYGKKLRQIDAEYAHQGLYQSGARATALASAASEVLGEFSEYVSNDLSKPEAEFSSYRAAHFDVLLEAIESLLLDMKQQAERAYVSKQGSDRDQYVWKRALEEAWNREVFDAQKQVYRERIRAASTVIARKKSFLYWAFSTTQKRLWTMAITSGAVLSWGFLKSFSV</sequence>
<organism evidence="1 2">
    <name type="scientific">Parvularcula maris</name>
    <dbReference type="NCBI Taxonomy" id="2965077"/>
    <lineage>
        <taxon>Bacteria</taxon>
        <taxon>Pseudomonadati</taxon>
        <taxon>Pseudomonadota</taxon>
        <taxon>Alphaproteobacteria</taxon>
        <taxon>Parvularculales</taxon>
        <taxon>Parvularculaceae</taxon>
        <taxon>Parvularcula</taxon>
    </lineage>
</organism>
<reference evidence="1" key="1">
    <citation type="submission" date="2022-07" db="EMBL/GenBank/DDBJ databases">
        <title>Parvularcula maris sp. nov., an algicidal bacterium isolated from seawater.</title>
        <authorList>
            <person name="Li F."/>
        </authorList>
    </citation>
    <scope>NUCLEOTIDE SEQUENCE</scope>
    <source>
        <strain evidence="1">BGMRC 0090</strain>
    </source>
</reference>
<proteinExistence type="predicted"/>
<evidence type="ECO:0000313" key="1">
    <source>
        <dbReference type="EMBL" id="MCQ8186412.1"/>
    </source>
</evidence>
<dbReference type="EMBL" id="JANIBC010000018">
    <property type="protein sequence ID" value="MCQ8186412.1"/>
    <property type="molecule type" value="Genomic_DNA"/>
</dbReference>
<dbReference type="AlphaFoldDB" id="A0A9X2LD83"/>
<comment type="caution">
    <text evidence="1">The sequence shown here is derived from an EMBL/GenBank/DDBJ whole genome shotgun (WGS) entry which is preliminary data.</text>
</comment>
<gene>
    <name evidence="1" type="ORF">NOG11_13590</name>
</gene>
<dbReference type="Proteomes" id="UP001142610">
    <property type="component" value="Unassembled WGS sequence"/>
</dbReference>